<reference evidence="10 16" key="5">
    <citation type="submission" date="2023-02" db="EMBL/GenBank/DDBJ databases">
        <title>Results of the 2020 Genomic Proficiency Test for the network of European Union Reference Laboratory for Antimicrobial Resistance assessing whole genome sequencing capacities.</title>
        <authorList>
            <person name="Hoffmann M."/>
            <person name="Luo Y."/>
            <person name="Sorensen L.H."/>
            <person name="Pedersen S.K."/>
            <person name="Hendriksen R.S."/>
        </authorList>
    </citation>
    <scope>NUCLEOTIDE SEQUENCE [LARGE SCALE GENOMIC DNA]</scope>
    <source>
        <strain evidence="10 16">GENOMIC22-006</strain>
    </source>
</reference>
<dbReference type="AlphaFoldDB" id="A0A2R6U1T7"/>
<dbReference type="Proteomes" id="UP001222182">
    <property type="component" value="Chromosome"/>
</dbReference>
<dbReference type="GO" id="GO:0008460">
    <property type="term" value="F:dTDP-glucose 4,6-dehydratase activity"/>
    <property type="evidence" value="ECO:0007669"/>
    <property type="project" value="UniProtKB-EC"/>
</dbReference>
<evidence type="ECO:0000256" key="2">
    <source>
        <dbReference type="ARBA" id="ARBA00022793"/>
    </source>
</evidence>
<evidence type="ECO:0000313" key="11">
    <source>
        <dbReference type="EMBL" id="WER41729.1"/>
    </source>
</evidence>
<keyword evidence="2" id="KW-0210">Decarboxylase</keyword>
<dbReference type="GO" id="GO:0070403">
    <property type="term" value="F:NAD+ binding"/>
    <property type="evidence" value="ECO:0007669"/>
    <property type="project" value="InterPro"/>
</dbReference>
<dbReference type="EMBL" id="CP119159">
    <property type="protein sequence ID" value="WEH23752.1"/>
    <property type="molecule type" value="Genomic_DNA"/>
</dbReference>
<reference evidence="11 17" key="6">
    <citation type="submission" date="2023-03" db="EMBL/GenBank/DDBJ databases">
        <title>Complete genome sequence of an Enterococcus faecalis urinary isolate.</title>
        <authorList>
            <person name="Brauer A.L."/>
            <person name="Armbruster C.E."/>
        </authorList>
    </citation>
    <scope>NUCLEOTIDE SEQUENCE [LARGE SCALE GENOMIC DNA]</scope>
    <source>
        <strain evidence="11 17">3143</strain>
    </source>
</reference>
<dbReference type="EC" id="4.2.1.46" evidence="9"/>
<dbReference type="Proteomes" id="UP000516122">
    <property type="component" value="Chromosome"/>
</dbReference>
<dbReference type="GO" id="GO:0042732">
    <property type="term" value="P:D-xylose metabolic process"/>
    <property type="evidence" value="ECO:0007669"/>
    <property type="project" value="InterPro"/>
</dbReference>
<dbReference type="PANTHER" id="PTHR43078:SF6">
    <property type="entry name" value="UDP-GLUCURONIC ACID DECARBOXYLASE 1"/>
    <property type="match status" value="1"/>
</dbReference>
<proteinExistence type="predicted"/>
<evidence type="ECO:0000313" key="10">
    <source>
        <dbReference type="EMBL" id="WEH23752.1"/>
    </source>
</evidence>
<feature type="domain" description="NAD-dependent epimerase/dehydratase" evidence="5">
    <location>
        <begin position="30"/>
        <end position="274"/>
    </location>
</feature>
<dbReference type="PANTHER" id="PTHR43078">
    <property type="entry name" value="UDP-GLUCURONIC ACID DECARBOXYLASE-RELATED"/>
    <property type="match status" value="1"/>
</dbReference>
<comment type="cofactor">
    <cofactor evidence="1">
        <name>NAD(+)</name>
        <dbReference type="ChEBI" id="CHEBI:57540"/>
    </cofactor>
</comment>
<dbReference type="Proteomes" id="UP000254396">
    <property type="component" value="Unassembled WGS sequence"/>
</dbReference>
<dbReference type="Proteomes" id="UP000281488">
    <property type="component" value="Unassembled WGS sequence"/>
</dbReference>
<evidence type="ECO:0000313" key="17">
    <source>
        <dbReference type="Proteomes" id="UP001222182"/>
    </source>
</evidence>
<evidence type="ECO:0000313" key="8">
    <source>
        <dbReference type="EMBL" id="ROX33960.1"/>
    </source>
</evidence>
<sequence>MLFTDDNYLSDVERVLEKTPDWTKVTNKSVFITGASGMIGTFLIDVLMYQNKTRNANISIWAMGRTLSRLEERFTSYLEDPLFHIVIGDVTEEIQIAEACDYVLHCASNTHPKSYASDPIGTIMTNIAGTQHILDYAVKANSEKVLFLSTVEIYGENRGDLDKFTEDYCGYIDCNTLRAGYPEGKRASESLCQAYIQKYGIDVVIPRISRTFGPTMLLSDSKASSQFIMNAVHKENIVLKSAGTQLYSYAYVADIVSALLFLLVKGQKGEAYNVSNEHCDITLRTFAETLANVAGTKVIHGEATVQEKQGFSKATKALLDNQKIYALGWRPLYDSMEEPLKHTIKILEGSGN</sequence>
<evidence type="ECO:0000313" key="15">
    <source>
        <dbReference type="Proteomes" id="UP000516122"/>
    </source>
</evidence>
<dbReference type="Pfam" id="PF01370">
    <property type="entry name" value="Epimerase"/>
    <property type="match status" value="1"/>
</dbReference>
<evidence type="ECO:0000256" key="3">
    <source>
        <dbReference type="ARBA" id="ARBA00023027"/>
    </source>
</evidence>
<reference evidence="7 15" key="4">
    <citation type="submission" date="2020-08" db="EMBL/GenBank/DDBJ databases">
        <title>Enterococcus faecalis SF28073 genome assembly.</title>
        <authorList>
            <person name="Duerkop B.A."/>
            <person name="Johnson C.N."/>
        </authorList>
    </citation>
    <scope>NUCLEOTIDE SEQUENCE [LARGE SCALE GENOMIC DNA]</scope>
    <source>
        <strain evidence="7 15">SF28073</strain>
    </source>
</reference>
<organism evidence="6 12">
    <name type="scientific">Enterococcus faecalis</name>
    <name type="common">Streptococcus faecalis</name>
    <dbReference type="NCBI Taxonomy" id="1351"/>
    <lineage>
        <taxon>Bacteria</taxon>
        <taxon>Bacillati</taxon>
        <taxon>Bacillota</taxon>
        <taxon>Bacilli</taxon>
        <taxon>Lactobacillales</taxon>
        <taxon>Enterococcaceae</taxon>
        <taxon>Enterococcus</taxon>
    </lineage>
</organism>
<dbReference type="GO" id="GO:0005737">
    <property type="term" value="C:cytoplasm"/>
    <property type="evidence" value="ECO:0007669"/>
    <property type="project" value="TreeGrafter"/>
</dbReference>
<evidence type="ECO:0000259" key="5">
    <source>
        <dbReference type="Pfam" id="PF01370"/>
    </source>
</evidence>
<dbReference type="InterPro" id="IPR044516">
    <property type="entry name" value="UXS-like"/>
</dbReference>
<dbReference type="InterPro" id="IPR036291">
    <property type="entry name" value="NAD(P)-bd_dom_sf"/>
</dbReference>
<dbReference type="Gene3D" id="3.40.50.720">
    <property type="entry name" value="NAD(P)-binding Rossmann-like Domain"/>
    <property type="match status" value="1"/>
</dbReference>
<dbReference type="Proteomes" id="UP000244140">
    <property type="component" value="Unassembled WGS sequence"/>
</dbReference>
<evidence type="ECO:0000313" key="13">
    <source>
        <dbReference type="Proteomes" id="UP000254396"/>
    </source>
</evidence>
<dbReference type="RefSeq" id="WP_002383751.1">
    <property type="nucleotide sequence ID" value="NZ_AP031218.1"/>
</dbReference>
<evidence type="ECO:0000256" key="1">
    <source>
        <dbReference type="ARBA" id="ARBA00001911"/>
    </source>
</evidence>
<reference evidence="6 12" key="1">
    <citation type="submission" date="2018-04" db="EMBL/GenBank/DDBJ databases">
        <authorList>
            <person name="Van Tyne D."/>
        </authorList>
    </citation>
    <scope>NUCLEOTIDE SEQUENCE [LARGE SCALE GENOMIC DNA]</scope>
    <source>
        <strain evidence="6 12">B2535</strain>
    </source>
</reference>
<keyword evidence="3" id="KW-0520">NAD</keyword>
<dbReference type="EMBL" id="RKMZ01000002">
    <property type="protein sequence ID" value="ROX33960.1"/>
    <property type="molecule type" value="Genomic_DNA"/>
</dbReference>
<evidence type="ECO:0000313" key="14">
    <source>
        <dbReference type="Proteomes" id="UP000281488"/>
    </source>
</evidence>
<dbReference type="EMBL" id="PZZH01000001">
    <property type="protein sequence ID" value="PTN78235.1"/>
    <property type="molecule type" value="Genomic_DNA"/>
</dbReference>
<dbReference type="InterPro" id="IPR001509">
    <property type="entry name" value="Epimerase_deHydtase"/>
</dbReference>
<dbReference type="Proteomes" id="UP001221642">
    <property type="component" value="Chromosome"/>
</dbReference>
<evidence type="ECO:0000313" key="12">
    <source>
        <dbReference type="Proteomes" id="UP000244140"/>
    </source>
</evidence>
<evidence type="ECO:0000313" key="16">
    <source>
        <dbReference type="Proteomes" id="UP001221642"/>
    </source>
</evidence>
<dbReference type="GO" id="GO:0048040">
    <property type="term" value="F:UDP-glucuronate decarboxylase activity"/>
    <property type="evidence" value="ECO:0007669"/>
    <property type="project" value="TreeGrafter"/>
</dbReference>
<protein>
    <submittedName>
        <fullName evidence="7">NAD-dependent epimerase/dehydratase family protein</fullName>
    </submittedName>
    <submittedName>
        <fullName evidence="6">dTDP-glucose 4,6-dehydratase</fullName>
        <ecNumber evidence="9">4.2.1.46</ecNumber>
    </submittedName>
</protein>
<reference evidence="9 13" key="2">
    <citation type="submission" date="2018-06" db="EMBL/GenBank/DDBJ databases">
        <authorList>
            <consortium name="Pathogen Informatics"/>
            <person name="Doyle S."/>
        </authorList>
    </citation>
    <scope>NUCLEOTIDE SEQUENCE [LARGE SCALE GENOMIC DNA]</scope>
    <source>
        <strain evidence="9 13">NCTC13379</strain>
    </source>
</reference>
<evidence type="ECO:0000313" key="7">
    <source>
        <dbReference type="EMBL" id="QNP36770.1"/>
    </source>
</evidence>
<gene>
    <name evidence="9" type="primary">rfbB_1</name>
    <name evidence="6" type="ORF">DAI13_10925</name>
    <name evidence="8" type="ORF">EGW16_04730</name>
    <name evidence="7" type="ORF">H9Q64_09825</name>
    <name evidence="9" type="ORF">NCTC13379_01672</name>
    <name evidence="11" type="ORF">P0083_10360</name>
    <name evidence="10" type="ORF">P0D81_06935</name>
</gene>
<dbReference type="SUPFAM" id="SSF51735">
    <property type="entry name" value="NAD(P)-binding Rossmann-fold domains"/>
    <property type="match status" value="1"/>
</dbReference>
<evidence type="ECO:0000313" key="6">
    <source>
        <dbReference type="EMBL" id="PTN78235.1"/>
    </source>
</evidence>
<dbReference type="EMBL" id="CP060804">
    <property type="protein sequence ID" value="QNP36770.1"/>
    <property type="molecule type" value="Genomic_DNA"/>
</dbReference>
<dbReference type="SMR" id="A0A2R6U1T7"/>
<keyword evidence="4 9" id="KW-0456">Lyase</keyword>
<dbReference type="EMBL" id="UGIX01000001">
    <property type="protein sequence ID" value="STP65558.1"/>
    <property type="molecule type" value="Genomic_DNA"/>
</dbReference>
<evidence type="ECO:0000256" key="4">
    <source>
        <dbReference type="ARBA" id="ARBA00023239"/>
    </source>
</evidence>
<evidence type="ECO:0000313" key="9">
    <source>
        <dbReference type="EMBL" id="STP65558.1"/>
    </source>
</evidence>
<name>A0A2R6U1T7_ENTFL</name>
<accession>A0A2R6U1T7</accession>
<dbReference type="EMBL" id="CP119528">
    <property type="protein sequence ID" value="WER41729.1"/>
    <property type="molecule type" value="Genomic_DNA"/>
</dbReference>
<reference evidence="8 14" key="3">
    <citation type="submission" date="2018-10" db="EMBL/GenBank/DDBJ databases">
        <title>Genotypes and phenotypes of Enterococci isolated from broiler chickens.</title>
        <authorList>
            <person name="Muhammad A.R."/>
            <person name="Diarra M.S."/>
        </authorList>
    </citation>
    <scope>NUCLEOTIDE SEQUENCE [LARGE SCALE GENOMIC DNA]</scope>
    <source>
        <strain evidence="8 14">LIT2 A36'</strain>
    </source>
</reference>